<dbReference type="InterPro" id="IPR036388">
    <property type="entry name" value="WH-like_DNA-bd_sf"/>
</dbReference>
<feature type="domain" description="HTH deoR-type" evidence="4">
    <location>
        <begin position="5"/>
        <end position="60"/>
    </location>
</feature>
<dbReference type="Pfam" id="PF00455">
    <property type="entry name" value="DeoRC"/>
    <property type="match status" value="1"/>
</dbReference>
<protein>
    <submittedName>
        <fullName evidence="5">DeoR/GlpR transcriptional regulator</fullName>
    </submittedName>
</protein>
<gene>
    <name evidence="5" type="ORF">IF202_07875</name>
</gene>
<proteinExistence type="predicted"/>
<dbReference type="Gene3D" id="3.40.50.1360">
    <property type="match status" value="1"/>
</dbReference>
<organism evidence="5 6">
    <name type="scientific">Marinomonas colpomeniae</name>
    <dbReference type="NCBI Taxonomy" id="2774408"/>
    <lineage>
        <taxon>Bacteria</taxon>
        <taxon>Pseudomonadati</taxon>
        <taxon>Pseudomonadota</taxon>
        <taxon>Gammaproteobacteria</taxon>
        <taxon>Oceanospirillales</taxon>
        <taxon>Oceanospirillaceae</taxon>
        <taxon>Marinomonas</taxon>
    </lineage>
</organism>
<dbReference type="PANTHER" id="PTHR30363:SF44">
    <property type="entry name" value="AGA OPERON TRANSCRIPTIONAL REPRESSOR-RELATED"/>
    <property type="match status" value="1"/>
</dbReference>
<keyword evidence="2" id="KW-0238">DNA-binding</keyword>
<dbReference type="Proteomes" id="UP000604161">
    <property type="component" value="Unassembled WGS sequence"/>
</dbReference>
<evidence type="ECO:0000256" key="2">
    <source>
        <dbReference type="ARBA" id="ARBA00023125"/>
    </source>
</evidence>
<dbReference type="InterPro" id="IPR036390">
    <property type="entry name" value="WH_DNA-bd_sf"/>
</dbReference>
<keyword evidence="6" id="KW-1185">Reference proteome</keyword>
<dbReference type="InterPro" id="IPR014036">
    <property type="entry name" value="DeoR-like_C"/>
</dbReference>
<dbReference type="SMART" id="SM01134">
    <property type="entry name" value="DeoRC"/>
    <property type="match status" value="1"/>
</dbReference>
<dbReference type="SUPFAM" id="SSF100950">
    <property type="entry name" value="NagB/RpiA/CoA transferase-like"/>
    <property type="match status" value="1"/>
</dbReference>
<dbReference type="SMART" id="SM00420">
    <property type="entry name" value="HTH_DEOR"/>
    <property type="match status" value="1"/>
</dbReference>
<reference evidence="5 6" key="1">
    <citation type="submission" date="2020-09" db="EMBL/GenBank/DDBJ databases">
        <title>Marinomonas sp. nov., isolated from the cysticercosis algae of Qingdao, China.</title>
        <authorList>
            <person name="Sun X."/>
        </authorList>
    </citation>
    <scope>NUCLEOTIDE SEQUENCE [LARGE SCALE GENOMIC DNA]</scope>
    <source>
        <strain evidence="5 6">SM2066</strain>
    </source>
</reference>
<accession>A0ABR8NY68</accession>
<dbReference type="Pfam" id="PF08220">
    <property type="entry name" value="HTH_DeoR"/>
    <property type="match status" value="1"/>
</dbReference>
<keyword evidence="3" id="KW-0804">Transcription</keyword>
<dbReference type="PRINTS" id="PR00037">
    <property type="entry name" value="HTHLACR"/>
</dbReference>
<dbReference type="InterPro" id="IPR018356">
    <property type="entry name" value="Tscrpt_reg_HTH_DeoR_CS"/>
</dbReference>
<dbReference type="InterPro" id="IPR001034">
    <property type="entry name" value="DeoR_HTH"/>
</dbReference>
<name>A0ABR8NY68_9GAMM</name>
<dbReference type="SUPFAM" id="SSF46785">
    <property type="entry name" value="Winged helix' DNA-binding domain"/>
    <property type="match status" value="1"/>
</dbReference>
<dbReference type="PROSITE" id="PS00894">
    <property type="entry name" value="HTH_DEOR_1"/>
    <property type="match status" value="1"/>
</dbReference>
<dbReference type="InterPro" id="IPR037171">
    <property type="entry name" value="NagB/RpiA_transferase-like"/>
</dbReference>
<keyword evidence="1" id="KW-0805">Transcription regulation</keyword>
<evidence type="ECO:0000313" key="6">
    <source>
        <dbReference type="Proteomes" id="UP000604161"/>
    </source>
</evidence>
<dbReference type="EMBL" id="JACYFC010000002">
    <property type="protein sequence ID" value="MBD5770969.1"/>
    <property type="molecule type" value="Genomic_DNA"/>
</dbReference>
<comment type="caution">
    <text evidence="5">The sequence shown here is derived from an EMBL/GenBank/DDBJ whole genome shotgun (WGS) entry which is preliminary data.</text>
</comment>
<dbReference type="PROSITE" id="PS51000">
    <property type="entry name" value="HTH_DEOR_2"/>
    <property type="match status" value="1"/>
</dbReference>
<sequence length="255" mass="27816">MSRKKALRHKAIIDELGTNPSMRVGELALVLKVTKETIRRDLEELAEQNIIDRTYGGAVLRQPSEAVLSERHKENREERSAIAKVAVPLLKGAKVIMIGSGATTVHVAKRIAFEINNVTVITHSFGVATVLSLNPTIKVIMAPGEYYASEGAVHGAQTVRFLSELTADWVVLGASGITATGPSDALMEAADVYRTMISRSEFCMITADHTKFDRQAVAQFSHWSDIDCLVTNCLPENALKQSLTDESVKIELASL</sequence>
<evidence type="ECO:0000313" key="5">
    <source>
        <dbReference type="EMBL" id="MBD5770969.1"/>
    </source>
</evidence>
<evidence type="ECO:0000259" key="4">
    <source>
        <dbReference type="PROSITE" id="PS51000"/>
    </source>
</evidence>
<evidence type="ECO:0000256" key="3">
    <source>
        <dbReference type="ARBA" id="ARBA00023163"/>
    </source>
</evidence>
<dbReference type="Gene3D" id="1.10.10.10">
    <property type="entry name" value="Winged helix-like DNA-binding domain superfamily/Winged helix DNA-binding domain"/>
    <property type="match status" value="1"/>
</dbReference>
<evidence type="ECO:0000256" key="1">
    <source>
        <dbReference type="ARBA" id="ARBA00023015"/>
    </source>
</evidence>
<dbReference type="InterPro" id="IPR050313">
    <property type="entry name" value="Carb_Metab_HTH_regulators"/>
</dbReference>
<dbReference type="RefSeq" id="WP_191594328.1">
    <property type="nucleotide sequence ID" value="NZ_JACYFC010000002.1"/>
</dbReference>
<dbReference type="PANTHER" id="PTHR30363">
    <property type="entry name" value="HTH-TYPE TRANSCRIPTIONAL REGULATOR SRLR-RELATED"/>
    <property type="match status" value="1"/>
</dbReference>